<dbReference type="EMBL" id="JAEFCI010003311">
    <property type="protein sequence ID" value="KAG5461666.1"/>
    <property type="molecule type" value="Genomic_DNA"/>
</dbReference>
<protein>
    <submittedName>
        <fullName evidence="2">Uncharacterized protein</fullName>
    </submittedName>
</protein>
<gene>
    <name evidence="2" type="ORF">BJ554DRAFT_6098</name>
</gene>
<evidence type="ECO:0000256" key="1">
    <source>
        <dbReference type="SAM" id="MobiDB-lite"/>
    </source>
</evidence>
<accession>A0A8H7ZYB5</accession>
<feature type="region of interest" description="Disordered" evidence="1">
    <location>
        <begin position="1"/>
        <end position="57"/>
    </location>
</feature>
<comment type="caution">
    <text evidence="2">The sequence shown here is derived from an EMBL/GenBank/DDBJ whole genome shotgun (WGS) entry which is preliminary data.</text>
</comment>
<evidence type="ECO:0000313" key="2">
    <source>
        <dbReference type="EMBL" id="KAG5461666.1"/>
    </source>
</evidence>
<keyword evidence="3" id="KW-1185">Reference proteome</keyword>
<dbReference type="Proteomes" id="UP000673691">
    <property type="component" value="Unassembled WGS sequence"/>
</dbReference>
<proteinExistence type="predicted"/>
<evidence type="ECO:0000313" key="3">
    <source>
        <dbReference type="Proteomes" id="UP000673691"/>
    </source>
</evidence>
<name>A0A8H7ZYB5_9FUNG</name>
<organism evidence="2 3">
    <name type="scientific">Olpidium bornovanus</name>
    <dbReference type="NCBI Taxonomy" id="278681"/>
    <lineage>
        <taxon>Eukaryota</taxon>
        <taxon>Fungi</taxon>
        <taxon>Fungi incertae sedis</taxon>
        <taxon>Olpidiomycota</taxon>
        <taxon>Olpidiomycotina</taxon>
        <taxon>Olpidiomycetes</taxon>
        <taxon>Olpidiales</taxon>
        <taxon>Olpidiaceae</taxon>
        <taxon>Olpidium</taxon>
    </lineage>
</organism>
<dbReference type="AlphaFoldDB" id="A0A8H7ZYB5"/>
<reference evidence="2 3" key="1">
    <citation type="journal article" name="Sci. Rep.">
        <title>Genome-scale phylogenetic analyses confirm Olpidium as the closest living zoosporic fungus to the non-flagellated, terrestrial fungi.</title>
        <authorList>
            <person name="Chang Y."/>
            <person name="Rochon D."/>
            <person name="Sekimoto S."/>
            <person name="Wang Y."/>
            <person name="Chovatia M."/>
            <person name="Sandor L."/>
            <person name="Salamov A."/>
            <person name="Grigoriev I.V."/>
            <person name="Stajich J.E."/>
            <person name="Spatafora J.W."/>
        </authorList>
    </citation>
    <scope>NUCLEOTIDE SEQUENCE [LARGE SCALE GENOMIC DNA]</scope>
    <source>
        <strain evidence="2">S191</strain>
    </source>
</reference>
<sequence length="100" mass="10640">MPLLQPRLGHGCGKRAGVESHSPLLSLLRPAPGREPAEAEPTHAKTGAPQEPAGRLKPARGICQNLAAGMEYPVDAAVLLKEPISLWTRDHAPVSPSKWV</sequence>